<keyword evidence="6" id="KW-1185">Reference proteome</keyword>
<organism evidence="5 6">
    <name type="scientific">Capsaspora owczarzaki (strain ATCC 30864)</name>
    <dbReference type="NCBI Taxonomy" id="595528"/>
    <lineage>
        <taxon>Eukaryota</taxon>
        <taxon>Filasterea</taxon>
        <taxon>Capsaspora</taxon>
    </lineage>
</organism>
<feature type="repeat" description="RCC1" evidence="2">
    <location>
        <begin position="1657"/>
        <end position="1709"/>
    </location>
</feature>
<dbReference type="PANTHER" id="PTHR22870">
    <property type="entry name" value="REGULATOR OF CHROMOSOME CONDENSATION"/>
    <property type="match status" value="1"/>
</dbReference>
<evidence type="ECO:0000256" key="1">
    <source>
        <dbReference type="ARBA" id="ARBA00022737"/>
    </source>
</evidence>
<evidence type="ECO:0000256" key="2">
    <source>
        <dbReference type="PROSITE-ProRule" id="PRU00235"/>
    </source>
</evidence>
<feature type="repeat" description="RCC1" evidence="2">
    <location>
        <begin position="1605"/>
        <end position="1656"/>
    </location>
</feature>
<dbReference type="Pfam" id="PF13540">
    <property type="entry name" value="RCC1_2"/>
    <property type="match status" value="1"/>
</dbReference>
<dbReference type="InterPro" id="IPR009091">
    <property type="entry name" value="RCC1/BLIP-II"/>
</dbReference>
<dbReference type="EMBL" id="KE346360">
    <property type="protein sequence ID" value="KJE88999.1"/>
    <property type="molecule type" value="Genomic_DNA"/>
</dbReference>
<dbReference type="InterPro" id="IPR051210">
    <property type="entry name" value="Ub_ligase/GEF_domain"/>
</dbReference>
<dbReference type="InterPro" id="IPR058923">
    <property type="entry name" value="RCC1-like_dom"/>
</dbReference>
<feature type="compositionally biased region" description="Gly residues" evidence="3">
    <location>
        <begin position="1145"/>
        <end position="1157"/>
    </location>
</feature>
<dbReference type="PhylomeDB" id="A0A0D2X0G1"/>
<feature type="compositionally biased region" description="Basic and acidic residues" evidence="3">
    <location>
        <begin position="2383"/>
        <end position="2400"/>
    </location>
</feature>
<evidence type="ECO:0000313" key="5">
    <source>
        <dbReference type="EMBL" id="KJE88999.1"/>
    </source>
</evidence>
<feature type="repeat" description="RCC1" evidence="2">
    <location>
        <begin position="1491"/>
        <end position="1547"/>
    </location>
</feature>
<gene>
    <name evidence="5" type="ORF">CAOG_000561</name>
</gene>
<feature type="compositionally biased region" description="Low complexity" evidence="3">
    <location>
        <begin position="31"/>
        <end position="51"/>
    </location>
</feature>
<accession>A0A0D2X0G1</accession>
<evidence type="ECO:0000256" key="3">
    <source>
        <dbReference type="SAM" id="MobiDB-lite"/>
    </source>
</evidence>
<evidence type="ECO:0000259" key="4">
    <source>
        <dbReference type="Pfam" id="PF25390"/>
    </source>
</evidence>
<dbReference type="Gene3D" id="2.130.10.30">
    <property type="entry name" value="Regulator of chromosome condensation 1/beta-lactamase-inhibitor protein II"/>
    <property type="match status" value="3"/>
</dbReference>
<dbReference type="STRING" id="595528.A0A0D2X0G1"/>
<feature type="region of interest" description="Disordered" evidence="3">
    <location>
        <begin position="2447"/>
        <end position="2468"/>
    </location>
</feature>
<feature type="repeat" description="RCC1" evidence="2">
    <location>
        <begin position="1862"/>
        <end position="1915"/>
    </location>
</feature>
<name>A0A0D2X0G1_CAPO3</name>
<feature type="compositionally biased region" description="Low complexity" evidence="3">
    <location>
        <begin position="1933"/>
        <end position="1947"/>
    </location>
</feature>
<sequence>MTDAQWSQGAQAPSRYPLFELAAIVGVASASSSSSSSSSSSVGLGSGSPASWHPHTQQSSQQKQPGLGSQAPGSAGVTGPGSKQHPPSAATTTATATTASASGSLASSFASSLFRPAAKTAVTTDTSSASAAGSDPANAGPGASASSLAASLASHVAVRLAATVTTTKHTLVAFVCSTLSNQDTLVVRYVRTGNHPLVRHIPWTKDPNKRILALDISPTAESVVCVSYDVSVHLIPVVALLREESRQKQSEQQQSPANMPAFGTDAWDDIDLDPDTEWSSLAAFGSDDTFSDTVVAPISLLKANETVLASFGVFGPATTSSPVTSSDKRTGIVSTSCATKTARLGVVSCCLWWKTFNGDDICVIGTKRGSIYFVNLNTQVEQAAERIKKPIERLELVDSVLGLPARYLLIHAIQAPVPTGSALTAATPPASYSIASRECFKLLLEQLVQTPVEAPVGADMRLSAALSNVFAPSTAAGSHGTAAVDGASHISTTAETILTNFGQPDFTHFSLRTTAHWEVVGVQNTRQGSLIGVHSGATGQYDVFDNDMKKYSLFVYQLFPDACQILLTDKFIFAVVRPRPPESHTQRLIVFSRILATATASNIGNSSNLARARAAVVQEFSIPADETVLHLARDSPIPSLSSGQKQREALLASGTHPLSTTEHEEATESRLHQLSLDLGLLPQNGNLTQASYSGRATPAGFYDHGLDVSGMTIQASDFGYSGVVGLQRQMEEEDNQSHNNLLLLSMSVSTRQLNGGSNSSFSPAGFASSETASVNASEHEDPAVAAMLADALAGGSHGLLRHDNGVNSPVPPSAVAGHLSHPRNPEFLGTFSSQPVDDDFARPRVHEDLTTGLQMDEVGMSSFQRRVQQQAQEALANLRTTTLDGCFVVTTGRVYHCRPRVPPEHIFLGLVAQQVDAEPFGKTVELDMHGLYELAADQYFAQLDYLQAFQLYQLSNVPFNKLLCRFAWVGQMDLVYDFLQRVLSDPSSLTANKRKHLSDLQFACFVQQLLATKAAGALERHAEVSEQFSKYITDNWDYDPGAALLVLISHGMLSHFLQVAETKGLMTRALNILVNRCALHLDEKAQAFLDSHGHADAMIASSDGVLLRCLPIDVQVHVLLSRPHLLLPVLGEQSTGANAGATSTGHGGSGGGGGLDGVGAASSRSSQSASVSALLSPPSALIAASSSLPQLFRGTFSCSSSDLLAWLLPQVLDPDTLIEAALFFDPSRGNFRSLLLLARQHAAAVSAAAAAAAASSTALAFSTSTFLATPRQSLLSGRQSTASVATVITKSRSESFHDPTAVPDTKPTVIMEYVELFLLAMLSLDALRKRQNQSAATRDASRFSADRWTASQSGEQQQQQQQSLAQHKTFRPWRRAASSATITALSSASRRQRRISSSLGPVAQSPPPFDRLNSSGIYDVVDDFAVQTNSVFPMLATTLETMGVSVAAHFAFHIDSLSSRLQSRAPALLPPITSPYVIACGSTHASFVYDGDVYTWGSSHNGQLGHGDMIDGVGSLPPARCETLHMNSNRIASISCGAEHTVAITNEGMVYAWGANGYGQLGLGDTDKRTKPTMLSRLEPVVMHESRIIQVACGYFHTLFLTDKGEVWACGWGAQGQLGVGSTSNALLPVHVKILDNKGIVGLAAGFCHSVVLTESGTLYAFGGNSYGQLGAAGTVLTSLTPFPVAGLADVHVTWISCGTFQTACVGTPRTTVASLETSETAATAAKTSASSTPAAAPRASSSSTVVYTWGKDALATSNMTPLQQYYKSRLKNMQQSPSDQFPCRFAPEQIEVPIVSQGVSHPSRGTSAASAQSTAAFGNRMAGSAFATVSGGIPAALAAADEHVVQVVCGDWHMLMLTSRGSVYCLGANEHGQLGINSLRPRQEIPKRIGAFDHVPPIIALAAGEDFSACVDAAGQTWIWGRADNGQLGQESTPNASASSGATTATPAAKSGMEAAVAEAAIPRSFTPERLFGLPPSLQSGYHRSGGMLSASSVASFSNTAKTAPGTRSDFGSLTTPALRLAAMDSDILATSVSYPAAGAPDVEDENLLFTEDERRLLSYRTNAALPDFLSLTVPYNHECLLACLRLLHPSYRTTHMLQLCMDWAMYEAAAVIYETVCDWPSAFECRLRHIEEVAFEEASATIPPAQVVDLEAWSVACFERYCSLTVLSGKDLSEAIASLSEAQQGSDDAQLNQLRQFFVPKTQISNHTLSATDSFDITSVSLIIHMLVFWKRHALPLASLEGVFRRHISLVASPLVILFIRLSAFDALRPPAANSAAANAAAAGGLQENGASLAETGNQTSSDVIAAVRRAHQGFSAHFHVALAHAVVAKLAVASDRLAENVRTVTLRGVGSSSDASGQQQAPHADLSTLQRMLRANPATEHGRDGRPADTERGDKQAKGSAHIPQERLWAEIRRNLSKDVKHRLKVEISSQALFNLEQALGSDAAPRSRTGTIDEKGFSTASGSGVTTLSSAGATSLASNGINAPTDRDVVVFTCDHCFSRRNLNDTVLPELEKRLTALASFGKGSITARLILADYRLGLVSLACPMCLFNALRMEVVNSSSSMANIPSVWVLSLY</sequence>
<feature type="region of interest" description="Disordered" evidence="3">
    <location>
        <begin position="1926"/>
        <end position="1947"/>
    </location>
</feature>
<dbReference type="RefSeq" id="XP_004365432.1">
    <property type="nucleotide sequence ID" value="XM_004365375.2"/>
</dbReference>
<dbReference type="Proteomes" id="UP000008743">
    <property type="component" value="Unassembled WGS sequence"/>
</dbReference>
<dbReference type="OrthoDB" id="16281at2759"/>
<dbReference type="PROSITE" id="PS00626">
    <property type="entry name" value="RCC1_2"/>
    <property type="match status" value="3"/>
</dbReference>
<dbReference type="Pfam" id="PF25390">
    <property type="entry name" value="WD40_RLD"/>
    <property type="match status" value="1"/>
</dbReference>
<dbReference type="SUPFAM" id="SSF50985">
    <property type="entry name" value="RCC1/BLIP-II"/>
    <property type="match status" value="2"/>
</dbReference>
<dbReference type="eggNOG" id="KOG1426">
    <property type="taxonomic scope" value="Eukaryota"/>
</dbReference>
<keyword evidence="1" id="KW-0677">Repeat</keyword>
<feature type="region of interest" description="Disordered" evidence="3">
    <location>
        <begin position="1335"/>
        <end position="1373"/>
    </location>
</feature>
<dbReference type="PRINTS" id="PR00633">
    <property type="entry name" value="RCCNDNSATION"/>
</dbReference>
<feature type="repeat" description="RCC1" evidence="2">
    <location>
        <begin position="1548"/>
        <end position="1604"/>
    </location>
</feature>
<feature type="region of interest" description="Disordered" evidence="3">
    <location>
        <begin position="31"/>
        <end position="96"/>
    </location>
</feature>
<feature type="region of interest" description="Disordered" evidence="3">
    <location>
        <begin position="2381"/>
        <end position="2406"/>
    </location>
</feature>
<dbReference type="InParanoid" id="A0A0D2X0G1"/>
<dbReference type="PROSITE" id="PS50012">
    <property type="entry name" value="RCC1_3"/>
    <property type="match status" value="5"/>
</dbReference>
<feature type="region of interest" description="Disordered" evidence="3">
    <location>
        <begin position="1137"/>
        <end position="1161"/>
    </location>
</feature>
<dbReference type="PANTHER" id="PTHR22870:SF408">
    <property type="entry name" value="OS09G0560450 PROTEIN"/>
    <property type="match status" value="1"/>
</dbReference>
<feature type="region of interest" description="Disordered" evidence="3">
    <location>
        <begin position="800"/>
        <end position="839"/>
    </location>
</feature>
<dbReference type="InterPro" id="IPR000408">
    <property type="entry name" value="Reg_chr_condens"/>
</dbReference>
<feature type="compositionally biased region" description="Polar residues" evidence="3">
    <location>
        <begin position="54"/>
        <end position="64"/>
    </location>
</feature>
<feature type="domain" description="RCC1-like" evidence="4">
    <location>
        <begin position="1478"/>
        <end position="1707"/>
    </location>
</feature>
<evidence type="ECO:0000313" key="6">
    <source>
        <dbReference type="Proteomes" id="UP000008743"/>
    </source>
</evidence>
<protein>
    <recommendedName>
        <fullName evidence="4">RCC1-like domain-containing protein</fullName>
    </recommendedName>
</protein>
<reference evidence="6" key="1">
    <citation type="submission" date="2011-02" db="EMBL/GenBank/DDBJ databases">
        <title>The Genome Sequence of Capsaspora owczarzaki ATCC 30864.</title>
        <authorList>
            <person name="Russ C."/>
            <person name="Cuomo C."/>
            <person name="Burger G."/>
            <person name="Gray M.W."/>
            <person name="Holland P.W.H."/>
            <person name="King N."/>
            <person name="Lang F.B.F."/>
            <person name="Roger A.J."/>
            <person name="Ruiz-Trillo I."/>
            <person name="Young S.K."/>
            <person name="Zeng Q."/>
            <person name="Gargeya S."/>
            <person name="Alvarado L."/>
            <person name="Berlin A."/>
            <person name="Chapman S.B."/>
            <person name="Chen Z."/>
            <person name="Freedman E."/>
            <person name="Gellesch M."/>
            <person name="Goldberg J."/>
            <person name="Griggs A."/>
            <person name="Gujja S."/>
            <person name="Heilman E."/>
            <person name="Heiman D."/>
            <person name="Howarth C."/>
            <person name="Mehta T."/>
            <person name="Neiman D."/>
            <person name="Pearson M."/>
            <person name="Roberts A."/>
            <person name="Saif S."/>
            <person name="Shea T."/>
            <person name="Shenoy N."/>
            <person name="Sisk P."/>
            <person name="Stolte C."/>
            <person name="Sykes S."/>
            <person name="White J."/>
            <person name="Yandava C."/>
            <person name="Haas B."/>
            <person name="Nusbaum C."/>
            <person name="Birren B."/>
        </authorList>
    </citation>
    <scope>NUCLEOTIDE SEQUENCE</scope>
    <source>
        <strain evidence="6">ATCC 30864</strain>
    </source>
</reference>
<proteinExistence type="predicted"/>